<dbReference type="EMBL" id="BJLR01000017">
    <property type="protein sequence ID" value="GEA88063.1"/>
    <property type="molecule type" value="Genomic_DNA"/>
</dbReference>
<dbReference type="PANTHER" id="PTHR16305">
    <property type="entry name" value="TESTICULAR SOLUBLE ADENYLYL CYCLASE"/>
    <property type="match status" value="1"/>
</dbReference>
<proteinExistence type="predicted"/>
<evidence type="ECO:0000259" key="4">
    <source>
        <dbReference type="PROSITE" id="PS50043"/>
    </source>
</evidence>
<keyword evidence="1" id="KW-0547">Nucleotide-binding</keyword>
<dbReference type="SUPFAM" id="SSF48452">
    <property type="entry name" value="TPR-like"/>
    <property type="match status" value="1"/>
</dbReference>
<dbReference type="GO" id="GO:0006355">
    <property type="term" value="P:regulation of DNA-templated transcription"/>
    <property type="evidence" value="ECO:0007669"/>
    <property type="project" value="InterPro"/>
</dbReference>
<accession>A0A4Y3KVH7</accession>
<evidence type="ECO:0000313" key="6">
    <source>
        <dbReference type="Proteomes" id="UP000317046"/>
    </source>
</evidence>
<dbReference type="PANTHER" id="PTHR16305:SF35">
    <property type="entry name" value="TRANSCRIPTIONAL ACTIVATOR DOMAIN"/>
    <property type="match status" value="1"/>
</dbReference>
<dbReference type="SMART" id="SM00421">
    <property type="entry name" value="HTH_LUXR"/>
    <property type="match status" value="1"/>
</dbReference>
<sequence length="1011" mass="107809">MARSAMTTPFVARADEVRRLTDALDRAGAGQPGAGLLGADAGVGKTRLLRRAAELAEEAGATVVTVHCVDLGEIGLPYLPFAEALARLRDQVPEVVEPAVDARPVLTRLVPARRGAGLLAGAAVGGRTSGGPAGGAAEDGAGGGRAGGEQGAPPDDARDPAPGEDQAGRLQLFDGIAAVLGAVGRPGAPLLLVIEDLHWADASSRDVLRFLVARLRDEHLLVVASYRTDDLHRRHPLRPMLAEMSRHPRVERIDLPAFTRDELRDFATAFVGHPLPEADLLRVAERSEGNAYFAEELLDTRSGPETLPWTLADMLRARLEHLDPAVQQLARIASVAGRRVTEPLLRAVAADREAGFGSLSLDDALREAVAHHVLVGEEGRIAFRHALLAEAVYTDLLPGEQVALHRAYLRALRADPSLGPLSRLVVHALESHDLPVAVEGSWRAAQDAACVLAPAEELRHLETVLRLWESVPDAQALVGAERVDVLERAADAASRSGQVERAITLAREAVAAAEDDPRRRVALRTALARHLLAADHELEALRHAAQALEDDPEPRQLAWVLATHARASLTADRDDDARVSATRAVEVAREHGEAAAESDALATLAVLVVDDPAHAAELLATAERRARDAGDLVTAQRCTYNLATTLYYDGQLAEASRVLARGLDESAATGLAWTEFGVALRFFGELVRYALGDLTPPRLGSEPLIELQPGLMAAVGLYAAVARGDADAVARGRAFEPGWERDAQIALLSGGCLIDALTWAGDVDEAASVGQRLIDHLGRTWSETFLGAIWLAALTIAALADDAHGRRLVGGDATALVEHGTALLARATRVAERGRPRGGRLGPEGRAWLARAHAEHARLLGADDPTLWQAARDAYAYGYRYEVARCEWRWAGALLDAGDRAAATERLRVALAEAEAMGAEPLARAVRDLARRGRLDLPGVRGPGSDVLTAREVEVLRLVSRGLSNRQIGEELFISAKTVSVHVSNLLAKLGASGRTEAATLAHRRGLLDET</sequence>
<evidence type="ECO:0000256" key="2">
    <source>
        <dbReference type="ARBA" id="ARBA00022840"/>
    </source>
</evidence>
<feature type="region of interest" description="Disordered" evidence="3">
    <location>
        <begin position="127"/>
        <end position="166"/>
    </location>
</feature>
<keyword evidence="2" id="KW-0067">ATP-binding</keyword>
<feature type="domain" description="HTH luxR-type" evidence="4">
    <location>
        <begin position="941"/>
        <end position="1006"/>
    </location>
</feature>
<dbReference type="PRINTS" id="PR00038">
    <property type="entry name" value="HTHLUXR"/>
</dbReference>
<dbReference type="InterPro" id="IPR027417">
    <property type="entry name" value="P-loop_NTPase"/>
</dbReference>
<evidence type="ECO:0000256" key="3">
    <source>
        <dbReference type="SAM" id="MobiDB-lite"/>
    </source>
</evidence>
<dbReference type="Proteomes" id="UP000317046">
    <property type="component" value="Unassembled WGS sequence"/>
</dbReference>
<dbReference type="SUPFAM" id="SSF52540">
    <property type="entry name" value="P-loop containing nucleoside triphosphate hydrolases"/>
    <property type="match status" value="1"/>
</dbReference>
<dbReference type="InterPro" id="IPR011990">
    <property type="entry name" value="TPR-like_helical_dom_sf"/>
</dbReference>
<evidence type="ECO:0000313" key="5">
    <source>
        <dbReference type="EMBL" id="GEA88063.1"/>
    </source>
</evidence>
<organism evidence="5 6">
    <name type="scientific">Cellulomonas cellasea</name>
    <dbReference type="NCBI Taxonomy" id="43670"/>
    <lineage>
        <taxon>Bacteria</taxon>
        <taxon>Bacillati</taxon>
        <taxon>Actinomycetota</taxon>
        <taxon>Actinomycetes</taxon>
        <taxon>Micrococcales</taxon>
        <taxon>Cellulomonadaceae</taxon>
        <taxon>Cellulomonas</taxon>
    </lineage>
</organism>
<dbReference type="PROSITE" id="PS50043">
    <property type="entry name" value="HTH_LUXR_2"/>
    <property type="match status" value="1"/>
</dbReference>
<dbReference type="InterPro" id="IPR041664">
    <property type="entry name" value="AAA_16"/>
</dbReference>
<dbReference type="GO" id="GO:0005737">
    <property type="term" value="C:cytoplasm"/>
    <property type="evidence" value="ECO:0007669"/>
    <property type="project" value="TreeGrafter"/>
</dbReference>
<dbReference type="PROSITE" id="PS00622">
    <property type="entry name" value="HTH_LUXR_1"/>
    <property type="match status" value="1"/>
</dbReference>
<feature type="compositionally biased region" description="Gly residues" evidence="3">
    <location>
        <begin position="140"/>
        <end position="150"/>
    </location>
</feature>
<dbReference type="Pfam" id="PF00196">
    <property type="entry name" value="GerE"/>
    <property type="match status" value="1"/>
</dbReference>
<dbReference type="SUPFAM" id="SSF46894">
    <property type="entry name" value="C-terminal effector domain of the bipartite response regulators"/>
    <property type="match status" value="1"/>
</dbReference>
<dbReference type="InterPro" id="IPR000792">
    <property type="entry name" value="Tscrpt_reg_LuxR_C"/>
</dbReference>
<reference evidence="5" key="1">
    <citation type="submission" date="2019-06" db="EMBL/GenBank/DDBJ databases">
        <title>Whole genome shotgun sequence of Cellulomonas cellasea NBRC 3753.</title>
        <authorList>
            <person name="Hosoyama A."/>
            <person name="Uohara A."/>
            <person name="Ohji S."/>
            <person name="Ichikawa N."/>
        </authorList>
    </citation>
    <scope>NUCLEOTIDE SEQUENCE [LARGE SCALE GENOMIC DNA]</scope>
    <source>
        <strain evidence="5">NBRC 3753</strain>
    </source>
</reference>
<dbReference type="CDD" id="cd06170">
    <property type="entry name" value="LuxR_C_like"/>
    <property type="match status" value="1"/>
</dbReference>
<dbReference type="GO" id="GO:0005524">
    <property type="term" value="F:ATP binding"/>
    <property type="evidence" value="ECO:0007669"/>
    <property type="project" value="UniProtKB-KW"/>
</dbReference>
<name>A0A4Y3KVH7_9CELL</name>
<dbReference type="InterPro" id="IPR036388">
    <property type="entry name" value="WH-like_DNA-bd_sf"/>
</dbReference>
<dbReference type="RefSeq" id="WP_281282380.1">
    <property type="nucleotide sequence ID" value="NZ_BJLR01000017.1"/>
</dbReference>
<dbReference type="Gene3D" id="3.40.50.300">
    <property type="entry name" value="P-loop containing nucleotide triphosphate hydrolases"/>
    <property type="match status" value="1"/>
</dbReference>
<comment type="caution">
    <text evidence="5">The sequence shown here is derived from an EMBL/GenBank/DDBJ whole genome shotgun (WGS) entry which is preliminary data.</text>
</comment>
<dbReference type="Gene3D" id="1.10.10.10">
    <property type="entry name" value="Winged helix-like DNA-binding domain superfamily/Winged helix DNA-binding domain"/>
    <property type="match status" value="1"/>
</dbReference>
<dbReference type="Pfam" id="PF13191">
    <property type="entry name" value="AAA_16"/>
    <property type="match status" value="1"/>
</dbReference>
<gene>
    <name evidence="5" type="ORF">CCE01nite_20120</name>
</gene>
<dbReference type="GO" id="GO:0004016">
    <property type="term" value="F:adenylate cyclase activity"/>
    <property type="evidence" value="ECO:0007669"/>
    <property type="project" value="TreeGrafter"/>
</dbReference>
<dbReference type="GO" id="GO:0003677">
    <property type="term" value="F:DNA binding"/>
    <property type="evidence" value="ECO:0007669"/>
    <property type="project" value="InterPro"/>
</dbReference>
<keyword evidence="6" id="KW-1185">Reference proteome</keyword>
<dbReference type="Gene3D" id="1.25.40.10">
    <property type="entry name" value="Tetratricopeptide repeat domain"/>
    <property type="match status" value="1"/>
</dbReference>
<dbReference type="InterPro" id="IPR016032">
    <property type="entry name" value="Sig_transdc_resp-reg_C-effctor"/>
</dbReference>
<dbReference type="AlphaFoldDB" id="A0A4Y3KVH7"/>
<evidence type="ECO:0000256" key="1">
    <source>
        <dbReference type="ARBA" id="ARBA00022741"/>
    </source>
</evidence>
<protein>
    <submittedName>
        <fullName evidence="5">LuxR family transcriptional regulator</fullName>
    </submittedName>
</protein>